<gene>
    <name evidence="3" type="ORF">CLV63_11819</name>
</gene>
<reference evidence="3 4" key="1">
    <citation type="submission" date="2018-03" db="EMBL/GenBank/DDBJ databases">
        <title>Genomic Encyclopedia of Archaeal and Bacterial Type Strains, Phase II (KMG-II): from individual species to whole genera.</title>
        <authorList>
            <person name="Goeker M."/>
        </authorList>
    </citation>
    <scope>NUCLEOTIDE SEQUENCE [LARGE SCALE GENOMIC DNA]</scope>
    <source>
        <strain evidence="3 4">DSM 45312</strain>
    </source>
</reference>
<dbReference type="EMBL" id="PYGA01000018">
    <property type="protein sequence ID" value="PSK92262.1"/>
    <property type="molecule type" value="Genomic_DNA"/>
</dbReference>
<organism evidence="3 4">
    <name type="scientific">Murinocardiopsis flavida</name>
    <dbReference type="NCBI Taxonomy" id="645275"/>
    <lineage>
        <taxon>Bacteria</taxon>
        <taxon>Bacillati</taxon>
        <taxon>Actinomycetota</taxon>
        <taxon>Actinomycetes</taxon>
        <taxon>Streptosporangiales</taxon>
        <taxon>Nocardiopsidaceae</taxon>
        <taxon>Murinocardiopsis</taxon>
    </lineage>
</organism>
<dbReference type="Pfam" id="PF03780">
    <property type="entry name" value="Asp23"/>
    <property type="match status" value="1"/>
</dbReference>
<sequence length="131" mass="14125">MSSTAVPVRPVPEQRDPPEAVSGRGRTVVPERVVARIAARAVSEVEGTRGLSGRLGGLVVGGRVPARAHARVSGSRIALRLVIALHYPAPLRSTAREVREHVRRRVEHCTGMTVQHIDIEIGELVPAGRTR</sequence>
<comment type="caution">
    <text evidence="3">The sequence shown here is derived from an EMBL/GenBank/DDBJ whole genome shotgun (WGS) entry which is preliminary data.</text>
</comment>
<dbReference type="Proteomes" id="UP000240542">
    <property type="component" value="Unassembled WGS sequence"/>
</dbReference>
<evidence type="ECO:0000256" key="2">
    <source>
        <dbReference type="SAM" id="MobiDB-lite"/>
    </source>
</evidence>
<dbReference type="OrthoDB" id="3532062at2"/>
<evidence type="ECO:0000256" key="1">
    <source>
        <dbReference type="ARBA" id="ARBA00005721"/>
    </source>
</evidence>
<evidence type="ECO:0000313" key="4">
    <source>
        <dbReference type="Proteomes" id="UP000240542"/>
    </source>
</evidence>
<name>A0A2P8D4X8_9ACTN</name>
<proteinExistence type="inferred from homology"/>
<evidence type="ECO:0000313" key="3">
    <source>
        <dbReference type="EMBL" id="PSK92262.1"/>
    </source>
</evidence>
<dbReference type="AlphaFoldDB" id="A0A2P8D4X8"/>
<comment type="similarity">
    <text evidence="1">Belongs to the asp23 family.</text>
</comment>
<dbReference type="InterPro" id="IPR005531">
    <property type="entry name" value="Asp23"/>
</dbReference>
<accession>A0A2P8D4X8</accession>
<protein>
    <submittedName>
        <fullName evidence="3">Putative alkaline shock family protein YloU</fullName>
    </submittedName>
</protein>
<feature type="region of interest" description="Disordered" evidence="2">
    <location>
        <begin position="1"/>
        <end position="26"/>
    </location>
</feature>
<dbReference type="RefSeq" id="WP_106585278.1">
    <property type="nucleotide sequence ID" value="NZ_PYGA01000018.1"/>
</dbReference>
<keyword evidence="4" id="KW-1185">Reference proteome</keyword>